<evidence type="ECO:0000313" key="2">
    <source>
        <dbReference type="EMBL" id="CAH3035622.1"/>
    </source>
</evidence>
<gene>
    <name evidence="2" type="ORF">PLOB_00031246</name>
</gene>
<protein>
    <submittedName>
        <fullName evidence="2">Uncharacterized protein</fullName>
    </submittedName>
</protein>
<comment type="caution">
    <text evidence="2">The sequence shown here is derived from an EMBL/GenBank/DDBJ whole genome shotgun (WGS) entry which is preliminary data.</text>
</comment>
<sequence length="111" mass="12890">MYVAPQYLPPEQQDLPAEYDGDEGPDYALDAEDRTTEILKDLDITDYDNVENILNQPEITPQKTRSYLNKVIYNGNFLRNQLKGNNKPRNFDTKFTRPIVLDNNHDSMLLV</sequence>
<feature type="region of interest" description="Disordered" evidence="1">
    <location>
        <begin position="1"/>
        <end position="23"/>
    </location>
</feature>
<dbReference type="Proteomes" id="UP001159405">
    <property type="component" value="Unassembled WGS sequence"/>
</dbReference>
<organism evidence="2 3">
    <name type="scientific">Porites lobata</name>
    <dbReference type="NCBI Taxonomy" id="104759"/>
    <lineage>
        <taxon>Eukaryota</taxon>
        <taxon>Metazoa</taxon>
        <taxon>Cnidaria</taxon>
        <taxon>Anthozoa</taxon>
        <taxon>Hexacorallia</taxon>
        <taxon>Scleractinia</taxon>
        <taxon>Fungiina</taxon>
        <taxon>Poritidae</taxon>
        <taxon>Porites</taxon>
    </lineage>
</organism>
<dbReference type="EMBL" id="CALNXK010000004">
    <property type="protein sequence ID" value="CAH3035622.1"/>
    <property type="molecule type" value="Genomic_DNA"/>
</dbReference>
<reference evidence="2 3" key="1">
    <citation type="submission" date="2022-05" db="EMBL/GenBank/DDBJ databases">
        <authorList>
            <consortium name="Genoscope - CEA"/>
            <person name="William W."/>
        </authorList>
    </citation>
    <scope>NUCLEOTIDE SEQUENCE [LARGE SCALE GENOMIC DNA]</scope>
</reference>
<accession>A0ABN8MZI9</accession>
<keyword evidence="3" id="KW-1185">Reference proteome</keyword>
<evidence type="ECO:0000256" key="1">
    <source>
        <dbReference type="SAM" id="MobiDB-lite"/>
    </source>
</evidence>
<name>A0ABN8MZI9_9CNID</name>
<evidence type="ECO:0000313" key="3">
    <source>
        <dbReference type="Proteomes" id="UP001159405"/>
    </source>
</evidence>
<proteinExistence type="predicted"/>